<dbReference type="GO" id="GO:0003723">
    <property type="term" value="F:RNA binding"/>
    <property type="evidence" value="ECO:0007669"/>
    <property type="project" value="InterPro"/>
</dbReference>
<dbReference type="AlphaFoldDB" id="A0A3L7DZ99"/>
<comment type="caution">
    <text evidence="4">The sequence shown here is derived from an EMBL/GenBank/DDBJ whole genome shotgun (WGS) entry which is preliminary data.</text>
</comment>
<dbReference type="PANTHER" id="PTHR46429:SF1">
    <property type="entry name" value="23S RRNA (GUANOSINE-2'-O-)-METHYLTRANSFERASE RLMB"/>
    <property type="match status" value="1"/>
</dbReference>
<evidence type="ECO:0000256" key="1">
    <source>
        <dbReference type="ARBA" id="ARBA00022603"/>
    </source>
</evidence>
<dbReference type="Gene3D" id="3.40.1280.10">
    <property type="match status" value="1"/>
</dbReference>
<dbReference type="CDD" id="cd18095">
    <property type="entry name" value="SpoU-like_rRNA-MTase"/>
    <property type="match status" value="1"/>
</dbReference>
<dbReference type="SUPFAM" id="SSF75217">
    <property type="entry name" value="alpha/beta knot"/>
    <property type="match status" value="1"/>
</dbReference>
<dbReference type="SUPFAM" id="SSF55315">
    <property type="entry name" value="L30e-like"/>
    <property type="match status" value="1"/>
</dbReference>
<keyword evidence="5" id="KW-1185">Reference proteome</keyword>
<dbReference type="GO" id="GO:0006396">
    <property type="term" value="P:RNA processing"/>
    <property type="evidence" value="ECO:0007669"/>
    <property type="project" value="InterPro"/>
</dbReference>
<dbReference type="RefSeq" id="WP_117953234.1">
    <property type="nucleotide sequence ID" value="NZ_QRAN01000004.1"/>
</dbReference>
<dbReference type="SMART" id="SM00967">
    <property type="entry name" value="SpoU_sub_bind"/>
    <property type="match status" value="1"/>
</dbReference>
<evidence type="ECO:0000313" key="4">
    <source>
        <dbReference type="EMBL" id="RLQ22928.1"/>
    </source>
</evidence>
<dbReference type="InterPro" id="IPR013123">
    <property type="entry name" value="SpoU_subst-bd"/>
</dbReference>
<dbReference type="InterPro" id="IPR029064">
    <property type="entry name" value="Ribosomal_eL30-like_sf"/>
</dbReference>
<dbReference type="OrthoDB" id="9785673at2"/>
<dbReference type="GO" id="GO:0005829">
    <property type="term" value="C:cytosol"/>
    <property type="evidence" value="ECO:0007669"/>
    <property type="project" value="TreeGrafter"/>
</dbReference>
<evidence type="ECO:0000313" key="5">
    <source>
        <dbReference type="Proteomes" id="UP000265509"/>
    </source>
</evidence>
<dbReference type="InterPro" id="IPR029026">
    <property type="entry name" value="tRNA_m1G_MTases_N"/>
</dbReference>
<reference evidence="4 5" key="1">
    <citation type="submission" date="2018-07" db="EMBL/GenBank/DDBJ databases">
        <title>Halioglobus sp. genome submission.</title>
        <authorList>
            <person name="Ye M.-Q."/>
            <person name="Du Z.-J."/>
        </authorList>
    </citation>
    <scope>NUCLEOTIDE SEQUENCE [LARGE SCALE GENOMIC DNA]</scope>
    <source>
        <strain evidence="4 5">U0301</strain>
    </source>
</reference>
<dbReference type="EMBL" id="QRAN01000004">
    <property type="protein sequence ID" value="RLQ22928.1"/>
    <property type="molecule type" value="Genomic_DNA"/>
</dbReference>
<dbReference type="GO" id="GO:0032259">
    <property type="term" value="P:methylation"/>
    <property type="evidence" value="ECO:0007669"/>
    <property type="project" value="UniProtKB-KW"/>
</dbReference>
<dbReference type="GO" id="GO:0008173">
    <property type="term" value="F:RNA methyltransferase activity"/>
    <property type="evidence" value="ECO:0007669"/>
    <property type="project" value="InterPro"/>
</dbReference>
<feature type="domain" description="RNA 2-O ribose methyltransferase substrate binding" evidence="3">
    <location>
        <begin position="21"/>
        <end position="99"/>
    </location>
</feature>
<dbReference type="InterPro" id="IPR004441">
    <property type="entry name" value="rRNA_MeTrfase_TrmH"/>
</dbReference>
<organism evidence="4 5">
    <name type="scientific">Seongchinamella sediminis</name>
    <dbReference type="NCBI Taxonomy" id="2283635"/>
    <lineage>
        <taxon>Bacteria</taxon>
        <taxon>Pseudomonadati</taxon>
        <taxon>Pseudomonadota</taxon>
        <taxon>Gammaproteobacteria</taxon>
        <taxon>Cellvibrionales</taxon>
        <taxon>Halieaceae</taxon>
        <taxon>Seongchinamella</taxon>
    </lineage>
</organism>
<accession>A0A3L7DZ99</accession>
<evidence type="ECO:0000256" key="2">
    <source>
        <dbReference type="ARBA" id="ARBA00022679"/>
    </source>
</evidence>
<dbReference type="InterPro" id="IPR029028">
    <property type="entry name" value="Alpha/beta_knot_MTases"/>
</dbReference>
<dbReference type="Proteomes" id="UP000265509">
    <property type="component" value="Unassembled WGS sequence"/>
</dbReference>
<dbReference type="PANTHER" id="PTHR46429">
    <property type="entry name" value="23S RRNA (GUANOSINE-2'-O-)-METHYLTRANSFERASE RLMB"/>
    <property type="match status" value="1"/>
</dbReference>
<name>A0A3L7DZ99_9GAMM</name>
<dbReference type="Pfam" id="PF08032">
    <property type="entry name" value="SpoU_sub_bind"/>
    <property type="match status" value="1"/>
</dbReference>
<protein>
    <submittedName>
        <fullName evidence="4">RNA methyltransferase</fullName>
    </submittedName>
</protein>
<dbReference type="Gene3D" id="3.30.1330.30">
    <property type="match status" value="1"/>
</dbReference>
<keyword evidence="1 4" id="KW-0489">Methyltransferase</keyword>
<evidence type="ECO:0000259" key="3">
    <source>
        <dbReference type="SMART" id="SM00967"/>
    </source>
</evidence>
<gene>
    <name evidence="4" type="ORF">DWB85_05665</name>
</gene>
<keyword evidence="2 4" id="KW-0808">Transferase</keyword>
<sequence length="260" mass="27846">MTRQDSSSYRAKKAFYERVLTVYGRKPVLEALRDPRLQCHTLHLASSNRSGGIIAELTAAAGARDIPVREHSREALSRISRNGRQDQGVALDILCPAFRSLQTYLDELPGLPRQRVLALDGISNPQNLGMILRSASAGSIDAVLWSRRGNAALGPLVIKASAGTLYRAPLVLCDSQVEALRELSGRGFEICSLEASARQTLFAHRPRGHAAFVLGNETEGVSAEVAALADCALSIPMNNGVESLNVAVTASLIAYADTIG</sequence>
<proteinExistence type="predicted"/>
<dbReference type="InterPro" id="IPR001537">
    <property type="entry name" value="SpoU_MeTrfase"/>
</dbReference>
<dbReference type="Pfam" id="PF00588">
    <property type="entry name" value="SpoU_methylase"/>
    <property type="match status" value="1"/>
</dbReference>